<reference evidence="2 3" key="1">
    <citation type="submission" date="2017-10" db="EMBL/GenBank/DDBJ databases">
        <title>Comparative genomics in systemic dimorphic fungi from Ajellomycetaceae.</title>
        <authorList>
            <person name="Munoz J.F."/>
            <person name="Mcewen J.G."/>
            <person name="Clay O.K."/>
            <person name="Cuomo C.A."/>
        </authorList>
    </citation>
    <scope>NUCLEOTIDE SEQUENCE [LARGE SCALE GENOMIC DNA]</scope>
    <source>
        <strain evidence="2 3">UAMH5409</strain>
    </source>
</reference>
<feature type="signal peptide" evidence="1">
    <location>
        <begin position="1"/>
        <end position="18"/>
    </location>
</feature>
<dbReference type="Gene3D" id="1.10.405.20">
    <property type="match status" value="1"/>
</dbReference>
<gene>
    <name evidence="2" type="ORF">AJ79_03380</name>
</gene>
<dbReference type="Gene3D" id="3.50.50.60">
    <property type="entry name" value="FAD/NAD(P)-binding domain"/>
    <property type="match status" value="1"/>
</dbReference>
<dbReference type="InterPro" id="IPR036188">
    <property type="entry name" value="FAD/NAD-bd_sf"/>
</dbReference>
<dbReference type="InterPro" id="IPR050464">
    <property type="entry name" value="Zeta_carotene_desat/Oxidored"/>
</dbReference>
<dbReference type="OrthoDB" id="68575at2759"/>
<dbReference type="Gene3D" id="3.30.70.1990">
    <property type="match status" value="1"/>
</dbReference>
<keyword evidence="3" id="KW-1185">Reference proteome</keyword>
<evidence type="ECO:0000313" key="3">
    <source>
        <dbReference type="Proteomes" id="UP000223968"/>
    </source>
</evidence>
<dbReference type="PANTHER" id="PTHR42923:SF26">
    <property type="entry name" value="FMN REDUCTASE LOT6, PUTATIVE (AFU_ORTHOLOGUE AFUA_7G06600)-RELATED"/>
    <property type="match status" value="1"/>
</dbReference>
<organism evidence="2 3">
    <name type="scientific">Helicocarpus griseus UAMH5409</name>
    <dbReference type="NCBI Taxonomy" id="1447875"/>
    <lineage>
        <taxon>Eukaryota</taxon>
        <taxon>Fungi</taxon>
        <taxon>Dikarya</taxon>
        <taxon>Ascomycota</taxon>
        <taxon>Pezizomycotina</taxon>
        <taxon>Eurotiomycetes</taxon>
        <taxon>Eurotiomycetidae</taxon>
        <taxon>Onygenales</taxon>
        <taxon>Ajellomycetaceae</taxon>
        <taxon>Helicocarpus</taxon>
    </lineage>
</organism>
<keyword evidence="1" id="KW-0732">Signal</keyword>
<dbReference type="PANTHER" id="PTHR42923">
    <property type="entry name" value="PROTOPORPHYRINOGEN OXIDASE"/>
    <property type="match status" value="1"/>
</dbReference>
<dbReference type="Pfam" id="PF13450">
    <property type="entry name" value="NAD_binding_8"/>
    <property type="match status" value="1"/>
</dbReference>
<dbReference type="GO" id="GO:0016491">
    <property type="term" value="F:oxidoreductase activity"/>
    <property type="evidence" value="ECO:0007669"/>
    <property type="project" value="TreeGrafter"/>
</dbReference>
<proteinExistence type="predicted"/>
<accession>A0A2B7XYV7</accession>
<protein>
    <recommendedName>
        <fullName evidence="4">Amine oxidase domain-containing protein</fullName>
    </recommendedName>
</protein>
<name>A0A2B7XYV7_9EURO</name>
<dbReference type="EMBL" id="PDNB01000041">
    <property type="protein sequence ID" value="PGH13812.1"/>
    <property type="molecule type" value="Genomic_DNA"/>
</dbReference>
<dbReference type="Proteomes" id="UP000223968">
    <property type="component" value="Unassembled WGS sequence"/>
</dbReference>
<feature type="chain" id="PRO_5012270621" description="Amine oxidase domain-containing protein" evidence="1">
    <location>
        <begin position="19"/>
        <end position="467"/>
    </location>
</feature>
<evidence type="ECO:0000256" key="1">
    <source>
        <dbReference type="SAM" id="SignalP"/>
    </source>
</evidence>
<sequence length="467" mass="50726">MKFQVALWSSLGVAATLAGRFDPNSYADEDVITRDVVVIGGGATGTYAAINLLDLGVSVALVEKQSDLGGHTNTYTVPDSGVTIDYGVQTYSNNSAVRDFLARFEIPTTPFSFQSGEMVYADFETGEAFPDYEPSFDFTAYTTQLQRFPYLTTSWTLPDPVPEDLLLSFGEFLNKYNLGDIAYAIWSNSWGSGDALSQPTVYMLKAIDESFIRGLAEGTVTTARRNNHELYEKALAELGSSALVSSTVTTVQRPSRGSTGDSVELVVQTPNGEKLVVASKIIVSAPPNIENMAVFDLDNQEKGVFQKFTNSALYVSLITDTGLPNGYAFRNVRPGSADTFAIPPLPGLYLINPTAVDGMFVAWYGAPNALPEADVKAHISATIAHLRETIADGSSAEPTEMRFLAYDSHTPFQLAVPSDAIADGFYRDLEGLQGNRRTWYTGAAFLSHHAGELWNFTRELLPRVVSA</sequence>
<evidence type="ECO:0000313" key="2">
    <source>
        <dbReference type="EMBL" id="PGH13812.1"/>
    </source>
</evidence>
<dbReference type="AlphaFoldDB" id="A0A2B7XYV7"/>
<evidence type="ECO:0008006" key="4">
    <source>
        <dbReference type="Google" id="ProtNLM"/>
    </source>
</evidence>
<dbReference type="SUPFAM" id="SSF51905">
    <property type="entry name" value="FAD/NAD(P)-binding domain"/>
    <property type="match status" value="1"/>
</dbReference>
<dbReference type="PRINTS" id="PR00411">
    <property type="entry name" value="PNDRDTASEI"/>
</dbReference>
<comment type="caution">
    <text evidence="2">The sequence shown here is derived from an EMBL/GenBank/DDBJ whole genome shotgun (WGS) entry which is preliminary data.</text>
</comment>